<dbReference type="Gene3D" id="3.40.930.10">
    <property type="entry name" value="Mannitol-specific EII, Chain A"/>
    <property type="match status" value="1"/>
</dbReference>
<gene>
    <name evidence="9" type="ORF">AF332_04895</name>
</gene>
<evidence type="ECO:0000259" key="6">
    <source>
        <dbReference type="PROSITE" id="PS51094"/>
    </source>
</evidence>
<dbReference type="InterPro" id="IPR011608">
    <property type="entry name" value="PRD"/>
</dbReference>
<proteinExistence type="predicted"/>
<dbReference type="AlphaFoldDB" id="A0A0M0GK97"/>
<dbReference type="Pfam" id="PF05043">
    <property type="entry name" value="Mga"/>
    <property type="match status" value="1"/>
</dbReference>
<dbReference type="Gene3D" id="3.40.50.2300">
    <property type="match status" value="1"/>
</dbReference>
<dbReference type="InterPro" id="IPR036390">
    <property type="entry name" value="WH_DNA-bd_sf"/>
</dbReference>
<dbReference type="InterPro" id="IPR036388">
    <property type="entry name" value="WH-like_DNA-bd_sf"/>
</dbReference>
<dbReference type="InterPro" id="IPR036095">
    <property type="entry name" value="PTS_EIIB-like_sf"/>
</dbReference>
<organism evidence="9 10">
    <name type="scientific">Sporosarcina globispora</name>
    <name type="common">Bacillus globisporus</name>
    <dbReference type="NCBI Taxonomy" id="1459"/>
    <lineage>
        <taxon>Bacteria</taxon>
        <taxon>Bacillati</taxon>
        <taxon>Bacillota</taxon>
        <taxon>Bacilli</taxon>
        <taxon>Bacillales</taxon>
        <taxon>Caryophanaceae</taxon>
        <taxon>Sporosarcina</taxon>
    </lineage>
</organism>
<dbReference type="Pfam" id="PF08279">
    <property type="entry name" value="HTH_11"/>
    <property type="match status" value="1"/>
</dbReference>
<keyword evidence="4" id="KW-0010">Activator</keyword>
<evidence type="ECO:0000256" key="3">
    <source>
        <dbReference type="ARBA" id="ARBA00023015"/>
    </source>
</evidence>
<dbReference type="PANTHER" id="PTHR30185:SF9">
    <property type="entry name" value="MANNITOL-SPECIFIC PHOSPHOTRANSFERASE ENZYME IIA COMPONENT"/>
    <property type="match status" value="1"/>
</dbReference>
<dbReference type="InterPro" id="IPR036634">
    <property type="entry name" value="PRD_sf"/>
</dbReference>
<accession>A0A0M0GK97</accession>
<keyword evidence="2" id="KW-0677">Repeat</keyword>
<dbReference type="Gene3D" id="1.10.1790.10">
    <property type="entry name" value="PRD domain"/>
    <property type="match status" value="2"/>
</dbReference>
<dbReference type="PROSITE" id="PS51372">
    <property type="entry name" value="PRD_2"/>
    <property type="match status" value="2"/>
</dbReference>
<comment type="caution">
    <text evidence="9">The sequence shown here is derived from an EMBL/GenBank/DDBJ whole genome shotgun (WGS) entry which is preliminary data.</text>
</comment>
<dbReference type="SUPFAM" id="SSF52794">
    <property type="entry name" value="PTS system IIB component-like"/>
    <property type="match status" value="1"/>
</dbReference>
<keyword evidence="10" id="KW-1185">Reference proteome</keyword>
<name>A0A0M0GK97_SPOGL</name>
<dbReference type="GO" id="GO:0008982">
    <property type="term" value="F:protein-N(PI)-phosphohistidine-sugar phosphotransferase activity"/>
    <property type="evidence" value="ECO:0007669"/>
    <property type="project" value="InterPro"/>
</dbReference>
<dbReference type="PROSITE" id="PS51094">
    <property type="entry name" value="PTS_EIIA_TYPE_2"/>
    <property type="match status" value="1"/>
</dbReference>
<dbReference type="Gene3D" id="1.10.10.10">
    <property type="entry name" value="Winged helix-like DNA-binding domain superfamily/Winged helix DNA-binding domain"/>
    <property type="match status" value="1"/>
</dbReference>
<keyword evidence="1" id="KW-0808">Transferase</keyword>
<keyword evidence="5" id="KW-0804">Transcription</keyword>
<evidence type="ECO:0000256" key="5">
    <source>
        <dbReference type="ARBA" id="ARBA00023163"/>
    </source>
</evidence>
<sequence>MILDHRCMAILTKVVHAPSHVSAQELMEELKVSKRTVYYDIDKINSWLKDKDIEELSYVRAAGFFLSEKGKKQVKQTLSSFDKVSSYEFSPKERAAWAAIIILTREKSIFLQDLMDKLSVSRSTLLADIRDLKGQLSHFEIELNFQKNSGYFITGEEQDKRKVLIYFLSQVLTNRGWNDLLSEVQLTIQEKQEVLPELFHRSDPDAIYSILNESESYSGVQYTDEVMETLSAHLFLLIKRFNQGKFIKMDPVEKEVIKETNEYRAAQFICNKIESGFQLSVPDDEVCYITTYLLGAKISDYKLNDLENHDVKNLKKMAGRMVDDFQKYACVFFQNRRELERNLLIHLKPAYFRIKYGIELDNPLSRSMQDSYQDLFVLTKKVVHHFEYVLGKSVSDDEAAYIAMHFGGWIDKEGVKVEARKKAAVVCASGIGTSRILKKQIEDLMPFVDVVHVYTVREYDKASLAGLDLVISTTPLSEKNVPVFVVNPILNPAEKESLLKQVQAADNAPKQESIEAVMDIIRKHADIKDESMLVQELKAYYQSKNETKREVDQKPMLNEVLTADKIQFADSAGTWQEALEMSSQPLLKDGSISRDYIDAMIANVNSMGPYIVIAPGIALPHARPENGVKKLGMSFLRLKESCSFSEKPEHQVSLFFVLAAIDNETHLKALSQLSKMLSDGDNQKKLQSAETADQVLEIINQYSQD</sequence>
<dbReference type="SUPFAM" id="SSF63520">
    <property type="entry name" value="PTS-regulatory domain, PRD"/>
    <property type="match status" value="2"/>
</dbReference>
<keyword evidence="3" id="KW-0805">Transcription regulation</keyword>
<evidence type="ECO:0000256" key="2">
    <source>
        <dbReference type="ARBA" id="ARBA00022737"/>
    </source>
</evidence>
<dbReference type="InterPro" id="IPR013196">
    <property type="entry name" value="HTH_11"/>
</dbReference>
<dbReference type="SUPFAM" id="SSF55804">
    <property type="entry name" value="Phoshotransferase/anion transport protein"/>
    <property type="match status" value="1"/>
</dbReference>
<dbReference type="PATRIC" id="fig|1459.3.peg.1022"/>
<evidence type="ECO:0000313" key="10">
    <source>
        <dbReference type="Proteomes" id="UP000037109"/>
    </source>
</evidence>
<dbReference type="EMBL" id="LGUF01000007">
    <property type="protein sequence ID" value="KON90198.1"/>
    <property type="molecule type" value="Genomic_DNA"/>
</dbReference>
<dbReference type="SUPFAM" id="SSF46785">
    <property type="entry name" value="Winged helix' DNA-binding domain"/>
    <property type="match status" value="1"/>
</dbReference>
<dbReference type="CDD" id="cd05568">
    <property type="entry name" value="PTS_IIB_bgl_like"/>
    <property type="match status" value="1"/>
</dbReference>
<feature type="domain" description="PTS EIIB type-2" evidence="7">
    <location>
        <begin position="421"/>
        <end position="510"/>
    </location>
</feature>
<feature type="domain" description="PTS EIIA type-2" evidence="6">
    <location>
        <begin position="559"/>
        <end position="702"/>
    </location>
</feature>
<dbReference type="PROSITE" id="PS51099">
    <property type="entry name" value="PTS_EIIB_TYPE_2"/>
    <property type="match status" value="1"/>
</dbReference>
<dbReference type="GO" id="GO:0009401">
    <property type="term" value="P:phosphoenolpyruvate-dependent sugar phosphotransferase system"/>
    <property type="evidence" value="ECO:0007669"/>
    <property type="project" value="InterPro"/>
</dbReference>
<evidence type="ECO:0000259" key="7">
    <source>
        <dbReference type="PROSITE" id="PS51099"/>
    </source>
</evidence>
<dbReference type="InterPro" id="IPR016152">
    <property type="entry name" value="PTrfase/Anion_transptr"/>
</dbReference>
<evidence type="ECO:0000313" key="9">
    <source>
        <dbReference type="EMBL" id="KON90198.1"/>
    </source>
</evidence>
<evidence type="ECO:0000256" key="1">
    <source>
        <dbReference type="ARBA" id="ARBA00022679"/>
    </source>
</evidence>
<dbReference type="Proteomes" id="UP000037109">
    <property type="component" value="Unassembled WGS sequence"/>
</dbReference>
<feature type="domain" description="PRD" evidence="8">
    <location>
        <begin position="309"/>
        <end position="416"/>
    </location>
</feature>
<dbReference type="CDD" id="cd00211">
    <property type="entry name" value="PTS_IIA_fru"/>
    <property type="match status" value="1"/>
</dbReference>
<dbReference type="InterPro" id="IPR007737">
    <property type="entry name" value="Mga_HTH"/>
</dbReference>
<evidence type="ECO:0000259" key="8">
    <source>
        <dbReference type="PROSITE" id="PS51372"/>
    </source>
</evidence>
<dbReference type="Pfam" id="PF00874">
    <property type="entry name" value="PRD"/>
    <property type="match status" value="2"/>
</dbReference>
<evidence type="ECO:0000256" key="4">
    <source>
        <dbReference type="ARBA" id="ARBA00023159"/>
    </source>
</evidence>
<dbReference type="PANTHER" id="PTHR30185">
    <property type="entry name" value="CRYPTIC BETA-GLUCOSIDE BGL OPERON ANTITERMINATOR"/>
    <property type="match status" value="1"/>
</dbReference>
<dbReference type="GO" id="GO:0006355">
    <property type="term" value="P:regulation of DNA-templated transcription"/>
    <property type="evidence" value="ECO:0007669"/>
    <property type="project" value="InterPro"/>
</dbReference>
<dbReference type="InterPro" id="IPR002178">
    <property type="entry name" value="PTS_EIIA_type-2_dom"/>
</dbReference>
<protein>
    <submittedName>
        <fullName evidence="9">PTS ascorbate transporter subunit IIA</fullName>
    </submittedName>
</protein>
<reference evidence="10" key="1">
    <citation type="submission" date="2015-07" db="EMBL/GenBank/DDBJ databases">
        <title>Fjat-10036 dsm4.</title>
        <authorList>
            <person name="Liu B."/>
            <person name="Wang J."/>
            <person name="Zhu Y."/>
            <person name="Liu G."/>
            <person name="Chen Q."/>
            <person name="Chen Z."/>
            <person name="Lan J."/>
            <person name="Che J."/>
            <person name="Ge C."/>
            <person name="Shi H."/>
            <person name="Pan Z."/>
            <person name="Liu X."/>
        </authorList>
    </citation>
    <scope>NUCLEOTIDE SEQUENCE [LARGE SCALE GENOMIC DNA]</scope>
    <source>
        <strain evidence="10">DSM 4</strain>
    </source>
</reference>
<feature type="domain" description="PRD" evidence="8">
    <location>
        <begin position="198"/>
        <end position="303"/>
    </location>
</feature>
<dbReference type="STRING" id="1459.AF332_04895"/>
<dbReference type="InterPro" id="IPR013011">
    <property type="entry name" value="PTS_EIIB_2"/>
</dbReference>
<dbReference type="InterPro" id="IPR050661">
    <property type="entry name" value="BglG_antiterminators"/>
</dbReference>
<dbReference type="OrthoDB" id="369398at2"/>
<dbReference type="Pfam" id="PF00359">
    <property type="entry name" value="PTS_EIIA_2"/>
    <property type="match status" value="1"/>
</dbReference>